<accession>A0A0C1Q8A1</accession>
<dbReference type="GO" id="GO:0004668">
    <property type="term" value="F:protein-arginine deiminase activity"/>
    <property type="evidence" value="ECO:0007669"/>
    <property type="project" value="InterPro"/>
</dbReference>
<dbReference type="InterPro" id="IPR007466">
    <property type="entry name" value="Peptidyl-Arg-deiminase_porph"/>
</dbReference>
<reference evidence="2 3" key="1">
    <citation type="submission" date="2014-12" db="EMBL/GenBank/DDBJ databases">
        <title>Draft Genome Sequence of Pseudoalteromonas luteoviolacea HI1.</title>
        <authorList>
            <person name="Asahina A.Y."/>
            <person name="Hadfield M.G."/>
        </authorList>
    </citation>
    <scope>NUCLEOTIDE SEQUENCE [LARGE SCALE GENOMIC DNA]</scope>
    <source>
        <strain evidence="2 3">HI1</strain>
    </source>
</reference>
<sequence>MSFTLLPEWSPQDAVMVTWPHKNTDWADILEQVEPVYIALCQQISQVQKVVIVAHDEALKSHITTLLIDASVDMQQIVFVDAPCNDTWARDHGPLTTANTCGELSIKDFIFNGWGNKYESDLDTQINAALCQQIADERNQVQQVNLVLEGGGVEINEHKVLLTTSECLLNPNRNPHLNKQQVEAELTKELGATSFLWVDHGYLAGDDTDSHIDTLVRFAPNNTLVYVQCDDEQDEHYQALNAMESQLKEFVTPSGEPYNLVPLPWPSAKYNDENERLPATYANYLIINDTVLLPIYGDEKDALALTQLQKAHPERTIIGIDCLPIIHQFGSLHCITMQLPQGFLNRNPNEQQ</sequence>
<dbReference type="PANTHER" id="PTHR31377:SF0">
    <property type="entry name" value="AGMATINE DEIMINASE-RELATED"/>
    <property type="match status" value="1"/>
</dbReference>
<dbReference type="OrthoDB" id="9808013at2"/>
<dbReference type="RefSeq" id="WP_039609992.1">
    <property type="nucleotide sequence ID" value="NZ_JWIC01000006.1"/>
</dbReference>
<dbReference type="AlphaFoldDB" id="A0A0C1Q8A1"/>
<dbReference type="GO" id="GO:0009446">
    <property type="term" value="P:putrescine biosynthetic process"/>
    <property type="evidence" value="ECO:0007669"/>
    <property type="project" value="InterPro"/>
</dbReference>
<dbReference type="EMBL" id="JWIC01000006">
    <property type="protein sequence ID" value="KID56931.1"/>
    <property type="molecule type" value="Genomic_DNA"/>
</dbReference>
<dbReference type="Gene3D" id="3.75.10.10">
    <property type="entry name" value="L-arginine/glycine Amidinotransferase, Chain A"/>
    <property type="match status" value="1"/>
</dbReference>
<dbReference type="Proteomes" id="UP000031327">
    <property type="component" value="Unassembled WGS sequence"/>
</dbReference>
<dbReference type="PANTHER" id="PTHR31377">
    <property type="entry name" value="AGMATINE DEIMINASE-RELATED"/>
    <property type="match status" value="1"/>
</dbReference>
<protein>
    <submittedName>
        <fullName evidence="2">Agmatine deiminase</fullName>
    </submittedName>
</protein>
<dbReference type="SUPFAM" id="SSF55909">
    <property type="entry name" value="Pentein"/>
    <property type="match status" value="1"/>
</dbReference>
<evidence type="ECO:0000313" key="2">
    <source>
        <dbReference type="EMBL" id="KID56931.1"/>
    </source>
</evidence>
<proteinExistence type="predicted"/>
<organism evidence="2 3">
    <name type="scientific">Pseudoalteromonas luteoviolacea</name>
    <dbReference type="NCBI Taxonomy" id="43657"/>
    <lineage>
        <taxon>Bacteria</taxon>
        <taxon>Pseudomonadati</taxon>
        <taxon>Pseudomonadota</taxon>
        <taxon>Gammaproteobacteria</taxon>
        <taxon>Alteromonadales</taxon>
        <taxon>Pseudoalteromonadaceae</taxon>
        <taxon>Pseudoalteromonas</taxon>
    </lineage>
</organism>
<evidence type="ECO:0000256" key="1">
    <source>
        <dbReference type="ARBA" id="ARBA00022801"/>
    </source>
</evidence>
<dbReference type="GO" id="GO:0047632">
    <property type="term" value="F:agmatine deiminase activity"/>
    <property type="evidence" value="ECO:0007669"/>
    <property type="project" value="TreeGrafter"/>
</dbReference>
<comment type="caution">
    <text evidence="2">The sequence shown here is derived from an EMBL/GenBank/DDBJ whole genome shotgun (WGS) entry which is preliminary data.</text>
</comment>
<name>A0A0C1Q8A1_9GAMM</name>
<gene>
    <name evidence="2" type="ORF">JF50_13695</name>
</gene>
<keyword evidence="1" id="KW-0378">Hydrolase</keyword>
<evidence type="ECO:0000313" key="3">
    <source>
        <dbReference type="Proteomes" id="UP000031327"/>
    </source>
</evidence>
<dbReference type="Pfam" id="PF04371">
    <property type="entry name" value="PAD_porph"/>
    <property type="match status" value="1"/>
</dbReference>